<keyword evidence="16" id="KW-1185">Reference proteome</keyword>
<feature type="chain" id="PRO_5006459053" description="procollagen-proline 4-dioxygenase" evidence="13">
    <location>
        <begin position="26"/>
        <end position="538"/>
    </location>
</feature>
<comment type="cofactor">
    <cofactor evidence="1">
        <name>L-ascorbate</name>
        <dbReference type="ChEBI" id="CHEBI:38290"/>
    </cofactor>
</comment>
<dbReference type="GO" id="GO:0005506">
    <property type="term" value="F:iron ion binding"/>
    <property type="evidence" value="ECO:0007669"/>
    <property type="project" value="InterPro"/>
</dbReference>
<evidence type="ECO:0000256" key="13">
    <source>
        <dbReference type="SAM" id="SignalP"/>
    </source>
</evidence>
<evidence type="ECO:0000256" key="7">
    <source>
        <dbReference type="ARBA" id="ARBA00022824"/>
    </source>
</evidence>
<evidence type="ECO:0000259" key="14">
    <source>
        <dbReference type="PROSITE" id="PS51471"/>
    </source>
</evidence>
<evidence type="ECO:0000313" key="15">
    <source>
        <dbReference type="EMBL" id="EDW99132.2"/>
    </source>
</evidence>
<keyword evidence="7" id="KW-0256">Endoplasmic reticulum</keyword>
<dbReference type="PANTHER" id="PTHR10869:SF244">
    <property type="entry name" value="PROLYL 4-HYDROXYLASE SUBUNIT ALPHA-2"/>
    <property type="match status" value="1"/>
</dbReference>
<keyword evidence="10" id="KW-0560">Oxidoreductase</keyword>
<evidence type="ECO:0000313" key="16">
    <source>
        <dbReference type="Proteomes" id="UP000002282"/>
    </source>
</evidence>
<dbReference type="PANTHER" id="PTHR10869">
    <property type="entry name" value="PROLYL 4-HYDROXYLASE ALPHA SUBUNIT"/>
    <property type="match status" value="1"/>
</dbReference>
<reference evidence="15 16" key="1">
    <citation type="journal article" date="2007" name="Nature">
        <title>Evolution of genes and genomes on the Drosophila phylogeny.</title>
        <authorList>
            <consortium name="Drosophila 12 Genomes Consortium"/>
            <person name="Clark A.G."/>
            <person name="Eisen M.B."/>
            <person name="Smith D.R."/>
            <person name="Bergman C.M."/>
            <person name="Oliver B."/>
            <person name="Markow T.A."/>
            <person name="Kaufman T.C."/>
            <person name="Kellis M."/>
            <person name="Gelbart W."/>
            <person name="Iyer V.N."/>
            <person name="Pollard D.A."/>
            <person name="Sackton T.B."/>
            <person name="Larracuente A.M."/>
            <person name="Singh N.D."/>
            <person name="Abad J.P."/>
            <person name="Abt D.N."/>
            <person name="Adryan B."/>
            <person name="Aguade M."/>
            <person name="Akashi H."/>
            <person name="Anderson W.W."/>
            <person name="Aquadro C.F."/>
            <person name="Ardell D.H."/>
            <person name="Arguello R."/>
            <person name="Artieri C.G."/>
            <person name="Barbash D.A."/>
            <person name="Barker D."/>
            <person name="Barsanti P."/>
            <person name="Batterham P."/>
            <person name="Batzoglou S."/>
            <person name="Begun D."/>
            <person name="Bhutkar A."/>
            <person name="Blanco E."/>
            <person name="Bosak S.A."/>
            <person name="Bradley R.K."/>
            <person name="Brand A.D."/>
            <person name="Brent M.R."/>
            <person name="Brooks A.N."/>
            <person name="Brown R.H."/>
            <person name="Butlin R.K."/>
            <person name="Caggese C."/>
            <person name="Calvi B.R."/>
            <person name="Bernardo de Carvalho A."/>
            <person name="Caspi A."/>
            <person name="Castrezana S."/>
            <person name="Celniker S.E."/>
            <person name="Chang J.L."/>
            <person name="Chapple C."/>
            <person name="Chatterji S."/>
            <person name="Chinwalla A."/>
            <person name="Civetta A."/>
            <person name="Clifton S.W."/>
            <person name="Comeron J.M."/>
            <person name="Costello J.C."/>
            <person name="Coyne J.A."/>
            <person name="Daub J."/>
            <person name="David R.G."/>
            <person name="Delcher A.L."/>
            <person name="Delehaunty K."/>
            <person name="Do C.B."/>
            <person name="Ebling H."/>
            <person name="Edwards K."/>
            <person name="Eickbush T."/>
            <person name="Evans J.D."/>
            <person name="Filipski A."/>
            <person name="Findeiss S."/>
            <person name="Freyhult E."/>
            <person name="Fulton L."/>
            <person name="Fulton R."/>
            <person name="Garcia A.C."/>
            <person name="Gardiner A."/>
            <person name="Garfield D.A."/>
            <person name="Garvin B.E."/>
            <person name="Gibson G."/>
            <person name="Gilbert D."/>
            <person name="Gnerre S."/>
            <person name="Godfrey J."/>
            <person name="Good R."/>
            <person name="Gotea V."/>
            <person name="Gravely B."/>
            <person name="Greenberg A.J."/>
            <person name="Griffiths-Jones S."/>
            <person name="Gross S."/>
            <person name="Guigo R."/>
            <person name="Gustafson E.A."/>
            <person name="Haerty W."/>
            <person name="Hahn M.W."/>
            <person name="Halligan D.L."/>
            <person name="Halpern A.L."/>
            <person name="Halter G.M."/>
            <person name="Han M.V."/>
            <person name="Heger A."/>
            <person name="Hillier L."/>
            <person name="Hinrichs A.S."/>
            <person name="Holmes I."/>
            <person name="Hoskins R.A."/>
            <person name="Hubisz M.J."/>
            <person name="Hultmark D."/>
            <person name="Huntley M.A."/>
            <person name="Jaffe D.B."/>
            <person name="Jagadeeshan S."/>
            <person name="Jeck W.R."/>
            <person name="Johnson J."/>
            <person name="Jones C.D."/>
            <person name="Jordan W.C."/>
            <person name="Karpen G.H."/>
            <person name="Kataoka E."/>
            <person name="Keightley P.D."/>
            <person name="Kheradpour P."/>
            <person name="Kirkness E.F."/>
            <person name="Koerich L.B."/>
            <person name="Kristiansen K."/>
            <person name="Kudrna D."/>
            <person name="Kulathinal R.J."/>
            <person name="Kumar S."/>
            <person name="Kwok R."/>
            <person name="Lander E."/>
            <person name="Langley C.H."/>
            <person name="Lapoint R."/>
            <person name="Lazzaro B.P."/>
            <person name="Lee S.J."/>
            <person name="Levesque L."/>
            <person name="Li R."/>
            <person name="Lin C.F."/>
            <person name="Lin M.F."/>
            <person name="Lindblad-Toh K."/>
            <person name="Llopart A."/>
            <person name="Long M."/>
            <person name="Low L."/>
            <person name="Lozovsky E."/>
            <person name="Lu J."/>
            <person name="Luo M."/>
            <person name="Machado C.A."/>
            <person name="Makalowski W."/>
            <person name="Marzo M."/>
            <person name="Matsuda M."/>
            <person name="Matzkin L."/>
            <person name="McAllister B."/>
            <person name="McBride C.S."/>
            <person name="McKernan B."/>
            <person name="McKernan K."/>
            <person name="Mendez-Lago M."/>
            <person name="Minx P."/>
            <person name="Mollenhauer M.U."/>
            <person name="Montooth K."/>
            <person name="Mount S.M."/>
            <person name="Mu X."/>
            <person name="Myers E."/>
            <person name="Negre B."/>
            <person name="Newfeld S."/>
            <person name="Nielsen R."/>
            <person name="Noor M.A."/>
            <person name="O'Grady P."/>
            <person name="Pachter L."/>
            <person name="Papaceit M."/>
            <person name="Parisi M.J."/>
            <person name="Parisi M."/>
            <person name="Parts L."/>
            <person name="Pedersen J.S."/>
            <person name="Pesole G."/>
            <person name="Phillippy A.M."/>
            <person name="Ponting C.P."/>
            <person name="Pop M."/>
            <person name="Porcelli D."/>
            <person name="Powell J.R."/>
            <person name="Prohaska S."/>
            <person name="Pruitt K."/>
            <person name="Puig M."/>
            <person name="Quesneville H."/>
            <person name="Ram K.R."/>
            <person name="Rand D."/>
            <person name="Rasmussen M.D."/>
            <person name="Reed L.K."/>
            <person name="Reenan R."/>
            <person name="Reily A."/>
            <person name="Remington K.A."/>
            <person name="Rieger T.T."/>
            <person name="Ritchie M.G."/>
            <person name="Robin C."/>
            <person name="Rogers Y.H."/>
            <person name="Rohde C."/>
            <person name="Rozas J."/>
            <person name="Rubenfield M.J."/>
            <person name="Ruiz A."/>
            <person name="Russo S."/>
            <person name="Salzberg S.L."/>
            <person name="Sanchez-Gracia A."/>
            <person name="Saranga D.J."/>
            <person name="Sato H."/>
            <person name="Schaeffer S.W."/>
            <person name="Schatz M.C."/>
            <person name="Schlenke T."/>
            <person name="Schwartz R."/>
            <person name="Segarra C."/>
            <person name="Singh R.S."/>
            <person name="Sirot L."/>
            <person name="Sirota M."/>
            <person name="Sisneros N.B."/>
            <person name="Smith C.D."/>
            <person name="Smith T.F."/>
            <person name="Spieth J."/>
            <person name="Stage D.E."/>
            <person name="Stark A."/>
            <person name="Stephan W."/>
            <person name="Strausberg R.L."/>
            <person name="Strempel S."/>
            <person name="Sturgill D."/>
            <person name="Sutton G."/>
            <person name="Sutton G.G."/>
            <person name="Tao W."/>
            <person name="Teichmann S."/>
            <person name="Tobari Y.N."/>
            <person name="Tomimura Y."/>
            <person name="Tsolas J.M."/>
            <person name="Valente V.L."/>
            <person name="Venter E."/>
            <person name="Venter J.C."/>
            <person name="Vicario S."/>
            <person name="Vieira F.G."/>
            <person name="Vilella A.J."/>
            <person name="Villasante A."/>
            <person name="Walenz B."/>
            <person name="Wang J."/>
            <person name="Wasserman M."/>
            <person name="Watts T."/>
            <person name="Wilson D."/>
            <person name="Wilson R.K."/>
            <person name="Wing R.A."/>
            <person name="Wolfner M.F."/>
            <person name="Wong A."/>
            <person name="Wong G.K."/>
            <person name="Wu C.I."/>
            <person name="Wu G."/>
            <person name="Yamamoto D."/>
            <person name="Yang H.P."/>
            <person name="Yang S.P."/>
            <person name="Yorke J.A."/>
            <person name="Yoshida K."/>
            <person name="Zdobnov E."/>
            <person name="Zhang P."/>
            <person name="Zhang Y."/>
            <person name="Zimin A.V."/>
            <person name="Baldwin J."/>
            <person name="Abdouelleil A."/>
            <person name="Abdulkadir J."/>
            <person name="Abebe A."/>
            <person name="Abera B."/>
            <person name="Abreu J."/>
            <person name="Acer S.C."/>
            <person name="Aftuck L."/>
            <person name="Alexander A."/>
            <person name="An P."/>
            <person name="Anderson E."/>
            <person name="Anderson S."/>
            <person name="Arachi H."/>
            <person name="Azer M."/>
            <person name="Bachantsang P."/>
            <person name="Barry A."/>
            <person name="Bayul T."/>
            <person name="Berlin A."/>
            <person name="Bessette D."/>
            <person name="Bloom T."/>
            <person name="Blye J."/>
            <person name="Boguslavskiy L."/>
            <person name="Bonnet C."/>
            <person name="Boukhgalter B."/>
            <person name="Bourzgui I."/>
            <person name="Brown A."/>
            <person name="Cahill P."/>
            <person name="Channer S."/>
            <person name="Cheshatsang Y."/>
            <person name="Chuda L."/>
            <person name="Citroen M."/>
            <person name="Collymore A."/>
            <person name="Cooke P."/>
            <person name="Costello M."/>
            <person name="D'Aco K."/>
            <person name="Daza R."/>
            <person name="De Haan G."/>
            <person name="DeGray S."/>
            <person name="DeMaso C."/>
            <person name="Dhargay N."/>
            <person name="Dooley K."/>
            <person name="Dooley E."/>
            <person name="Doricent M."/>
            <person name="Dorje P."/>
            <person name="Dorjee K."/>
            <person name="Dupes A."/>
            <person name="Elong R."/>
            <person name="Falk J."/>
            <person name="Farina A."/>
            <person name="Faro S."/>
            <person name="Ferguson D."/>
            <person name="Fisher S."/>
            <person name="Foley C.D."/>
            <person name="Franke A."/>
            <person name="Friedrich D."/>
            <person name="Gadbois L."/>
            <person name="Gearin G."/>
            <person name="Gearin C.R."/>
            <person name="Giannoukos G."/>
            <person name="Goode T."/>
            <person name="Graham J."/>
            <person name="Grandbois E."/>
            <person name="Grewal S."/>
            <person name="Gyaltsen K."/>
            <person name="Hafez N."/>
            <person name="Hagos B."/>
            <person name="Hall J."/>
            <person name="Henson C."/>
            <person name="Hollinger A."/>
            <person name="Honan T."/>
            <person name="Huard M.D."/>
            <person name="Hughes L."/>
            <person name="Hurhula B."/>
            <person name="Husby M.E."/>
            <person name="Kamat A."/>
            <person name="Kanga B."/>
            <person name="Kashin S."/>
            <person name="Khazanovich D."/>
            <person name="Kisner P."/>
            <person name="Lance K."/>
            <person name="Lara M."/>
            <person name="Lee W."/>
            <person name="Lennon N."/>
            <person name="Letendre F."/>
            <person name="LeVine R."/>
            <person name="Lipovsky A."/>
            <person name="Liu X."/>
            <person name="Liu J."/>
            <person name="Liu S."/>
            <person name="Lokyitsang T."/>
            <person name="Lokyitsang Y."/>
            <person name="Lubonja R."/>
            <person name="Lui A."/>
            <person name="MacDonald P."/>
            <person name="Magnisalis V."/>
            <person name="Maru K."/>
            <person name="Matthews C."/>
            <person name="McCusker W."/>
            <person name="McDonough S."/>
            <person name="Mehta T."/>
            <person name="Meldrim J."/>
            <person name="Meneus L."/>
            <person name="Mihai O."/>
            <person name="Mihalev A."/>
            <person name="Mihova T."/>
            <person name="Mittelman R."/>
            <person name="Mlenga V."/>
            <person name="Montmayeur A."/>
            <person name="Mulrain L."/>
            <person name="Navidi A."/>
            <person name="Naylor J."/>
            <person name="Negash T."/>
            <person name="Nguyen T."/>
            <person name="Nguyen N."/>
            <person name="Nicol R."/>
            <person name="Norbu C."/>
            <person name="Norbu N."/>
            <person name="Novod N."/>
            <person name="O'Neill B."/>
            <person name="Osman S."/>
            <person name="Markiewicz E."/>
            <person name="Oyono O.L."/>
            <person name="Patti C."/>
            <person name="Phunkhang P."/>
            <person name="Pierre F."/>
            <person name="Priest M."/>
            <person name="Raghuraman S."/>
            <person name="Rege F."/>
            <person name="Reyes R."/>
            <person name="Rise C."/>
            <person name="Rogov P."/>
            <person name="Ross K."/>
            <person name="Ryan E."/>
            <person name="Settipalli S."/>
            <person name="Shea T."/>
            <person name="Sherpa N."/>
            <person name="Shi L."/>
            <person name="Shih D."/>
            <person name="Sparrow T."/>
            <person name="Spaulding J."/>
            <person name="Stalker J."/>
            <person name="Stange-Thomann N."/>
            <person name="Stavropoulos S."/>
            <person name="Stone C."/>
            <person name="Strader C."/>
            <person name="Tesfaye S."/>
            <person name="Thomson T."/>
            <person name="Thoulutsang Y."/>
            <person name="Thoulutsang D."/>
            <person name="Topham K."/>
            <person name="Topping I."/>
            <person name="Tsamla T."/>
            <person name="Vassiliev H."/>
            <person name="Vo A."/>
            <person name="Wangchuk T."/>
            <person name="Wangdi T."/>
            <person name="Weiand M."/>
            <person name="Wilkinson J."/>
            <person name="Wilson A."/>
            <person name="Yadav S."/>
            <person name="Young G."/>
            <person name="Yu Q."/>
            <person name="Zembek L."/>
            <person name="Zhong D."/>
            <person name="Zimmer A."/>
            <person name="Zwirko Z."/>
            <person name="Jaffe D.B."/>
            <person name="Alvarez P."/>
            <person name="Brockman W."/>
            <person name="Butler J."/>
            <person name="Chin C."/>
            <person name="Gnerre S."/>
            <person name="Grabherr M."/>
            <person name="Kleber M."/>
            <person name="Mauceli E."/>
            <person name="MacCallum I."/>
        </authorList>
    </citation>
    <scope>NUCLEOTIDE SEQUENCE [LARGE SCALE GENOMIC DNA]</scope>
    <source>
        <strain evidence="16">Tai18E2 / Tucson 14021-0261.01</strain>
    </source>
</reference>
<dbReference type="SMART" id="SM00702">
    <property type="entry name" value="P4Hc"/>
    <property type="match status" value="1"/>
</dbReference>
<dbReference type="FunFam" id="2.60.120.620:FF:000011">
    <property type="entry name" value="Prolyl alpha subunit"/>
    <property type="match status" value="1"/>
</dbReference>
<comment type="function">
    <text evidence="2">Catalyzes the post-translational formation of 4-hydroxyproline in -Xaa-Pro-Gly- sequences in collagens and other proteins.</text>
</comment>
<dbReference type="InterPro" id="IPR011990">
    <property type="entry name" value="TPR-like_helical_dom_sf"/>
</dbReference>
<keyword evidence="9" id="KW-0223">Dioxygenase</keyword>
<feature type="signal peptide" evidence="13">
    <location>
        <begin position="1"/>
        <end position="25"/>
    </location>
</feature>
<name>B4PMJ8_DROYA</name>
<dbReference type="InterPro" id="IPR013547">
    <property type="entry name" value="P4H_N"/>
</dbReference>
<dbReference type="GO" id="GO:0031418">
    <property type="term" value="F:L-ascorbic acid binding"/>
    <property type="evidence" value="ECO:0007669"/>
    <property type="project" value="UniProtKB-KW"/>
</dbReference>
<dbReference type="PROSITE" id="PS51471">
    <property type="entry name" value="FE2OG_OXY"/>
    <property type="match status" value="1"/>
</dbReference>
<evidence type="ECO:0000256" key="11">
    <source>
        <dbReference type="ARBA" id="ARBA00023004"/>
    </source>
</evidence>
<evidence type="ECO:0000256" key="8">
    <source>
        <dbReference type="ARBA" id="ARBA00022896"/>
    </source>
</evidence>
<comment type="subcellular location">
    <subcellularLocation>
        <location evidence="3">Endoplasmic reticulum lumen</location>
    </subcellularLocation>
</comment>
<dbReference type="Pfam" id="PF08336">
    <property type="entry name" value="P4Ha_N"/>
    <property type="match status" value="1"/>
</dbReference>
<dbReference type="eggNOG" id="KOG1591">
    <property type="taxonomic scope" value="Eukaryota"/>
</dbReference>
<dbReference type="EC" id="1.14.11.2" evidence="5"/>
<evidence type="ECO:0000256" key="12">
    <source>
        <dbReference type="ARBA" id="ARBA00023180"/>
    </source>
</evidence>
<dbReference type="InterPro" id="IPR005123">
    <property type="entry name" value="Oxoglu/Fe-dep_dioxygenase_dom"/>
</dbReference>
<dbReference type="InterPro" id="IPR045054">
    <property type="entry name" value="P4HA-like"/>
</dbReference>
<dbReference type="GO" id="GO:0005788">
    <property type="term" value="C:endoplasmic reticulum lumen"/>
    <property type="evidence" value="ECO:0007669"/>
    <property type="project" value="UniProtKB-SubCell"/>
</dbReference>
<dbReference type="AlphaFoldDB" id="B4PMJ8"/>
<keyword evidence="11" id="KW-0408">Iron</keyword>
<dbReference type="GO" id="GO:0007618">
    <property type="term" value="P:mating"/>
    <property type="evidence" value="ECO:0007669"/>
    <property type="project" value="EnsemblMetazoa"/>
</dbReference>
<comment type="similarity">
    <text evidence="4">Belongs to the P4HA family.</text>
</comment>
<dbReference type="OrthoDB" id="420380at2759"/>
<dbReference type="HOGENOM" id="CLU_024155_2_0_1"/>
<sequence length="538" mass="60929">MMSSVTNNIIVSIIFGLSWIAEGSGDRINYVTSAEEKMNLLQKDRELIIVLDSYATELNDKIIMLKRIVKELKEPLEKAKNREEEYLSHPINRLSLMRQMHEDWEPLEELLKQPVGQEKLAVIEKTREELPVESDLVEANQALFRIVHTYDLEPKDVSTGLVDGVQYSGKMSAGDCFTMGTFSFKAGSYPIASKWLSAAEDLLVDQPRRYHEVIGVTKADVTLLLARSLIASGNVSIAREMLIRDSMFGQAGNALVLHFLRNTPQPSIDLESCEPGESFNQLCRSVSRRHASESKPSRLHCRYNATTTPFLRLAPLRMEELSLDPYVVLYHNVLSDPEIEKLQLMSEPFLERAKVFRVEKGSDEIGASRAADGAWLPHQETEPEDLEVLNRIGRRIGDITGLSTRSGRQMQLLKYGFGGHFTPHFDYFDSKTLYLEKVGDRIATVLFYLNNVEHGGATVFPSINLAVPTQKGSALFWHNLDGQSYDYDTRTFHGACPLISGTKLVMTRWIYELDQMLLMPAVLPPRSRNFSRSLRNQN</sequence>
<proteinExistence type="inferred from homology"/>
<accession>B4PMJ8</accession>
<organism evidence="15 16">
    <name type="scientific">Drosophila yakuba</name>
    <name type="common">Fruit fly</name>
    <dbReference type="NCBI Taxonomy" id="7245"/>
    <lineage>
        <taxon>Eukaryota</taxon>
        <taxon>Metazoa</taxon>
        <taxon>Ecdysozoa</taxon>
        <taxon>Arthropoda</taxon>
        <taxon>Hexapoda</taxon>
        <taxon>Insecta</taxon>
        <taxon>Pterygota</taxon>
        <taxon>Neoptera</taxon>
        <taxon>Endopterygota</taxon>
        <taxon>Diptera</taxon>
        <taxon>Brachycera</taxon>
        <taxon>Muscomorpha</taxon>
        <taxon>Ephydroidea</taxon>
        <taxon>Drosophilidae</taxon>
        <taxon>Drosophila</taxon>
        <taxon>Sophophora</taxon>
    </lineage>
</organism>
<dbReference type="EMBL" id="CM000160">
    <property type="protein sequence ID" value="EDW99132.2"/>
    <property type="molecule type" value="Genomic_DNA"/>
</dbReference>
<dbReference type="KEGG" id="dya:Dyak_GE10895"/>
<dbReference type="GO" id="GO:0004656">
    <property type="term" value="F:procollagen-proline 4-dioxygenase activity"/>
    <property type="evidence" value="ECO:0007669"/>
    <property type="project" value="UniProtKB-EC"/>
</dbReference>
<evidence type="ECO:0000256" key="4">
    <source>
        <dbReference type="ARBA" id="ARBA00006511"/>
    </source>
</evidence>
<protein>
    <recommendedName>
        <fullName evidence="5">procollagen-proline 4-dioxygenase</fullName>
        <ecNumber evidence="5">1.14.11.2</ecNumber>
    </recommendedName>
</protein>
<reference evidence="15 16" key="2">
    <citation type="journal article" date="2007" name="PLoS Biol.">
        <title>Principles of genome evolution in the Drosophila melanogaster species group.</title>
        <authorList>
            <person name="Ranz J.M."/>
            <person name="Maurin D."/>
            <person name="Chan Y.S."/>
            <person name="von Grotthuss M."/>
            <person name="Hillier L.W."/>
            <person name="Roote J."/>
            <person name="Ashburner M."/>
            <person name="Bergman C.M."/>
        </authorList>
    </citation>
    <scope>NUCLEOTIDE SEQUENCE [LARGE SCALE GENOMIC DNA]</scope>
    <source>
        <strain evidence="16">Tai18E2 / Tucson 14021-0261.01</strain>
    </source>
</reference>
<evidence type="ECO:0000256" key="9">
    <source>
        <dbReference type="ARBA" id="ARBA00022964"/>
    </source>
</evidence>
<dbReference type="Gene3D" id="1.25.40.10">
    <property type="entry name" value="Tetratricopeptide repeat domain"/>
    <property type="match status" value="1"/>
</dbReference>
<evidence type="ECO:0000256" key="10">
    <source>
        <dbReference type="ARBA" id="ARBA00023002"/>
    </source>
</evidence>
<feature type="domain" description="Fe2OG dioxygenase" evidence="14">
    <location>
        <begin position="406"/>
        <end position="512"/>
    </location>
</feature>
<keyword evidence="6" id="KW-0479">Metal-binding</keyword>
<evidence type="ECO:0000256" key="1">
    <source>
        <dbReference type="ARBA" id="ARBA00001961"/>
    </source>
</evidence>
<keyword evidence="12" id="KW-0325">Glycoprotein</keyword>
<keyword evidence="13" id="KW-0732">Signal</keyword>
<dbReference type="Pfam" id="PF13640">
    <property type="entry name" value="2OG-FeII_Oxy_3"/>
    <property type="match status" value="1"/>
</dbReference>
<gene>
    <name evidence="15" type="primary">Dyak\GE10895</name>
    <name evidence="15" type="synonym">dyak_GLEANR_10780</name>
    <name evidence="15" type="synonym">GE10895</name>
    <name evidence="15" type="ORF">Dyak_GE10895</name>
</gene>
<evidence type="ECO:0000256" key="5">
    <source>
        <dbReference type="ARBA" id="ARBA00012269"/>
    </source>
</evidence>
<dbReference type="InterPro" id="IPR044862">
    <property type="entry name" value="Pro_4_hyd_alph_FE2OG_OXY"/>
</dbReference>
<keyword evidence="8" id="KW-0847">Vitamin C</keyword>
<dbReference type="Gene3D" id="6.10.140.1460">
    <property type="match status" value="1"/>
</dbReference>
<evidence type="ECO:0000256" key="3">
    <source>
        <dbReference type="ARBA" id="ARBA00004319"/>
    </source>
</evidence>
<dbReference type="SMR" id="B4PMJ8"/>
<dbReference type="InterPro" id="IPR006620">
    <property type="entry name" value="Pro_4_hyd_alph"/>
</dbReference>
<evidence type="ECO:0000256" key="6">
    <source>
        <dbReference type="ARBA" id="ARBA00022723"/>
    </source>
</evidence>
<evidence type="ECO:0000256" key="2">
    <source>
        <dbReference type="ARBA" id="ARBA00002035"/>
    </source>
</evidence>
<dbReference type="Proteomes" id="UP000002282">
    <property type="component" value="Chromosome 3R"/>
</dbReference>
<dbReference type="Gene3D" id="2.60.120.620">
    <property type="entry name" value="q2cbj1_9rhob like domain"/>
    <property type="match status" value="1"/>
</dbReference>